<comment type="caution">
    <text evidence="1">The sequence shown here is derived from an EMBL/GenBank/DDBJ whole genome shotgun (WGS) entry which is preliminary data.</text>
</comment>
<dbReference type="EMBL" id="CM056811">
    <property type="protein sequence ID" value="KAJ8637472.1"/>
    <property type="molecule type" value="Genomic_DNA"/>
</dbReference>
<sequence length="348" mass="38816">MVAAGSSGRTLEQILSFLKLENTHVLNSVTSELIHLISVDGKQKGGPCLAFINGMWVEKSVSLKPSFKETMNAIYRAEAKAADFQTKANEVRKEVNLWVASATNGLIQEVLPYGSLDSSTMFVLANALHFKGGWNEKFDPTKTQNRKFYLLDGGTVHVPFMTNSEEQRVGSFDGFKGLKLPYLQGQDQRQFSMYFFLPDERDGLPSLIEKLSSNSKLLNELVFLHEVKVGEFWLPKFKISFAMETSPILKEMGLVLPFSDVGDFTEMVDSRENLHLHVSEIFHKSFVEVNEDGTDAAAATAFMGASCCPDPPEPIDFVADHPFMFMIREDVKGVVLFVGNVIDPPKND</sequence>
<dbReference type="Proteomes" id="UP001234297">
    <property type="component" value="Chromosome 3"/>
</dbReference>
<name>A0ACC2LX12_PERAE</name>
<reference evidence="1 2" key="1">
    <citation type="journal article" date="2022" name="Hortic Res">
        <title>A haplotype resolved chromosomal level avocado genome allows analysis of novel avocado genes.</title>
        <authorList>
            <person name="Nath O."/>
            <person name="Fletcher S.J."/>
            <person name="Hayward A."/>
            <person name="Shaw L.M."/>
            <person name="Masouleh A.K."/>
            <person name="Furtado A."/>
            <person name="Henry R.J."/>
            <person name="Mitter N."/>
        </authorList>
    </citation>
    <scope>NUCLEOTIDE SEQUENCE [LARGE SCALE GENOMIC DNA]</scope>
    <source>
        <strain evidence="2">cv. Hass</strain>
    </source>
</reference>
<protein>
    <submittedName>
        <fullName evidence="1">Uncharacterized protein</fullName>
    </submittedName>
</protein>
<keyword evidence="2" id="KW-1185">Reference proteome</keyword>
<evidence type="ECO:0000313" key="2">
    <source>
        <dbReference type="Proteomes" id="UP001234297"/>
    </source>
</evidence>
<organism evidence="1 2">
    <name type="scientific">Persea americana</name>
    <name type="common">Avocado</name>
    <dbReference type="NCBI Taxonomy" id="3435"/>
    <lineage>
        <taxon>Eukaryota</taxon>
        <taxon>Viridiplantae</taxon>
        <taxon>Streptophyta</taxon>
        <taxon>Embryophyta</taxon>
        <taxon>Tracheophyta</taxon>
        <taxon>Spermatophyta</taxon>
        <taxon>Magnoliopsida</taxon>
        <taxon>Magnoliidae</taxon>
        <taxon>Laurales</taxon>
        <taxon>Lauraceae</taxon>
        <taxon>Persea</taxon>
    </lineage>
</organism>
<proteinExistence type="predicted"/>
<evidence type="ECO:0000313" key="1">
    <source>
        <dbReference type="EMBL" id="KAJ8637472.1"/>
    </source>
</evidence>
<accession>A0ACC2LX12</accession>
<gene>
    <name evidence="1" type="ORF">MRB53_011739</name>
</gene>